<dbReference type="EMBL" id="AP028910">
    <property type="protein sequence ID" value="BES90383.1"/>
    <property type="molecule type" value="Genomic_DNA"/>
</dbReference>
<organism evidence="1 2">
    <name type="scientific">Nesidiocoris tenuis</name>
    <dbReference type="NCBI Taxonomy" id="355587"/>
    <lineage>
        <taxon>Eukaryota</taxon>
        <taxon>Metazoa</taxon>
        <taxon>Ecdysozoa</taxon>
        <taxon>Arthropoda</taxon>
        <taxon>Hexapoda</taxon>
        <taxon>Insecta</taxon>
        <taxon>Pterygota</taxon>
        <taxon>Neoptera</taxon>
        <taxon>Paraneoptera</taxon>
        <taxon>Hemiptera</taxon>
        <taxon>Heteroptera</taxon>
        <taxon>Panheteroptera</taxon>
        <taxon>Cimicomorpha</taxon>
        <taxon>Miridae</taxon>
        <taxon>Dicyphina</taxon>
        <taxon>Nesidiocoris</taxon>
    </lineage>
</organism>
<accession>A0ABN7AEF8</accession>
<protein>
    <submittedName>
        <fullName evidence="1">Uncharacterized protein</fullName>
    </submittedName>
</protein>
<name>A0ABN7AEF8_9HEMI</name>
<evidence type="ECO:0000313" key="2">
    <source>
        <dbReference type="Proteomes" id="UP001307889"/>
    </source>
</evidence>
<keyword evidence="2" id="KW-1185">Reference proteome</keyword>
<reference evidence="1 2" key="1">
    <citation type="submission" date="2023-09" db="EMBL/GenBank/DDBJ databases">
        <title>Nesidiocoris tenuis whole genome shotgun sequence.</title>
        <authorList>
            <person name="Shibata T."/>
            <person name="Shimoda M."/>
            <person name="Kobayashi T."/>
            <person name="Uehara T."/>
        </authorList>
    </citation>
    <scope>NUCLEOTIDE SEQUENCE [LARGE SCALE GENOMIC DNA]</scope>
    <source>
        <strain evidence="1 2">Japan</strain>
    </source>
</reference>
<sequence length="72" mass="8114">MRNWRSSYYDEGNRTRELDARLADSASRRAPSRPCAADFGSPPLRVAGRGLKWFASSSQDEAGRDRGALRRQ</sequence>
<evidence type="ECO:0000313" key="1">
    <source>
        <dbReference type="EMBL" id="BES90383.1"/>
    </source>
</evidence>
<proteinExistence type="predicted"/>
<dbReference type="Proteomes" id="UP001307889">
    <property type="component" value="Chromosome 2"/>
</dbReference>
<gene>
    <name evidence="1" type="ORF">NTJ_03191</name>
</gene>